<gene>
    <name evidence="1" type="ORF">PPERSA_08872</name>
</gene>
<dbReference type="AlphaFoldDB" id="A0A0V0R3U9"/>
<reference evidence="1 2" key="1">
    <citation type="journal article" date="2015" name="Sci. Rep.">
        <title>Genome of the facultative scuticociliatosis pathogen Pseudocohnilembus persalinus provides insight into its virulence through horizontal gene transfer.</title>
        <authorList>
            <person name="Xiong J."/>
            <person name="Wang G."/>
            <person name="Cheng J."/>
            <person name="Tian M."/>
            <person name="Pan X."/>
            <person name="Warren A."/>
            <person name="Jiang C."/>
            <person name="Yuan D."/>
            <person name="Miao W."/>
        </authorList>
    </citation>
    <scope>NUCLEOTIDE SEQUENCE [LARGE SCALE GENOMIC DNA]</scope>
    <source>
        <strain evidence="1">36N120E</strain>
    </source>
</reference>
<keyword evidence="2" id="KW-1185">Reference proteome</keyword>
<comment type="caution">
    <text evidence="1">The sequence shown here is derived from an EMBL/GenBank/DDBJ whole genome shotgun (WGS) entry which is preliminary data.</text>
</comment>
<proteinExistence type="predicted"/>
<dbReference type="Proteomes" id="UP000054937">
    <property type="component" value="Unassembled WGS sequence"/>
</dbReference>
<sequence>MEKIQYQPKKLQLEQQMDFPKKVLHDFQHKYLGSIQMFYLDEIGSLKANQLILGQMFIEALGFNVETYAQESMKNGFKYLSADKDRFIELFEIVTNELNQLNQYEKDFIYKMKYDNFQTKQPIQCYKKLKVSQYAPIKQKQE</sequence>
<organism evidence="1 2">
    <name type="scientific">Pseudocohnilembus persalinus</name>
    <name type="common">Ciliate</name>
    <dbReference type="NCBI Taxonomy" id="266149"/>
    <lineage>
        <taxon>Eukaryota</taxon>
        <taxon>Sar</taxon>
        <taxon>Alveolata</taxon>
        <taxon>Ciliophora</taxon>
        <taxon>Intramacronucleata</taxon>
        <taxon>Oligohymenophorea</taxon>
        <taxon>Scuticociliatia</taxon>
        <taxon>Philasterida</taxon>
        <taxon>Pseudocohnilembidae</taxon>
        <taxon>Pseudocohnilembus</taxon>
    </lineage>
</organism>
<name>A0A0V0R3U9_PSEPJ</name>
<evidence type="ECO:0000313" key="1">
    <source>
        <dbReference type="EMBL" id="KRX09156.1"/>
    </source>
</evidence>
<dbReference type="InParanoid" id="A0A0V0R3U9"/>
<evidence type="ECO:0000313" key="2">
    <source>
        <dbReference type="Proteomes" id="UP000054937"/>
    </source>
</evidence>
<accession>A0A0V0R3U9</accession>
<dbReference type="EMBL" id="LDAU01000054">
    <property type="protein sequence ID" value="KRX09156.1"/>
    <property type="molecule type" value="Genomic_DNA"/>
</dbReference>
<protein>
    <submittedName>
        <fullName evidence="1">Uncharacterized protein</fullName>
    </submittedName>
</protein>